<dbReference type="EMBL" id="BK016268">
    <property type="protein sequence ID" value="DAG06260.1"/>
    <property type="molecule type" value="Genomic_DNA"/>
</dbReference>
<organism evidence="1">
    <name type="scientific">Myoviridae sp. ctCYN4</name>
    <dbReference type="NCBI Taxonomy" id="2825051"/>
    <lineage>
        <taxon>Viruses</taxon>
        <taxon>Duplodnaviria</taxon>
        <taxon>Heunggongvirae</taxon>
        <taxon>Uroviricota</taxon>
        <taxon>Caudoviricetes</taxon>
    </lineage>
</organism>
<reference evidence="1" key="1">
    <citation type="journal article" date="2021" name="Proc. Natl. Acad. Sci. U.S.A.">
        <title>A Catalog of Tens of Thousands of Viruses from Human Metagenomes Reveals Hidden Associations with Chronic Diseases.</title>
        <authorList>
            <person name="Tisza M.J."/>
            <person name="Buck C.B."/>
        </authorList>
    </citation>
    <scope>NUCLEOTIDE SEQUENCE</scope>
    <source>
        <strain evidence="1">CtCYN4</strain>
    </source>
</reference>
<protein>
    <submittedName>
        <fullName evidence="1">Major tail protein</fullName>
    </submittedName>
</protein>
<evidence type="ECO:0000313" key="1">
    <source>
        <dbReference type="EMBL" id="DAG06260.1"/>
    </source>
</evidence>
<proteinExistence type="predicted"/>
<accession>A0A8S5VHS3</accession>
<name>A0A8S5VHS3_9CAUD</name>
<sequence>MLKVFTENDTKKIQIDEGIVVLNLGKPNELILGPTRGGVEMTITPEIRDIEFDGKRGKTAGMQVIDGEDATIKVVSLCCSQDVLLKGLPNATLDTNKVIKQGDFGPIDKSKYIDTIDVITQMLDKTYKILTFNYGLHEGAFTYKAAPKAENEHNLEIIPHYTIDDSSRLYQIKDSETCPITVGE</sequence>